<evidence type="ECO:0000256" key="1">
    <source>
        <dbReference type="ARBA" id="ARBA00004651"/>
    </source>
</evidence>
<evidence type="ECO:0000313" key="10">
    <source>
        <dbReference type="Proteomes" id="UP001596163"/>
    </source>
</evidence>
<dbReference type="Gene3D" id="3.30.70.1320">
    <property type="entry name" value="Multidrug efflux transporter AcrB pore domain like"/>
    <property type="match status" value="1"/>
</dbReference>
<dbReference type="SUPFAM" id="SSF82693">
    <property type="entry name" value="Multidrug efflux transporter AcrB pore domain, PN1, PN2, PC1 and PC2 subdomains"/>
    <property type="match status" value="3"/>
</dbReference>
<dbReference type="SUPFAM" id="SSF82866">
    <property type="entry name" value="Multidrug efflux transporter AcrB transmembrane domain"/>
    <property type="match status" value="2"/>
</dbReference>
<keyword evidence="7 8" id="KW-0472">Membrane</keyword>
<proteinExistence type="inferred from homology"/>
<evidence type="ECO:0000256" key="2">
    <source>
        <dbReference type="ARBA" id="ARBA00010942"/>
    </source>
</evidence>
<dbReference type="Gene3D" id="1.20.1600.10">
    <property type="entry name" value="Outer membrane efflux proteins (OEP)"/>
    <property type="match status" value="1"/>
</dbReference>
<evidence type="ECO:0000313" key="9">
    <source>
        <dbReference type="EMBL" id="MFC5193604.1"/>
    </source>
</evidence>
<dbReference type="PANTHER" id="PTHR32063">
    <property type="match status" value="1"/>
</dbReference>
<sequence>MPKTVLSWVLHFCYSPRLGFMLDRIIHWSISHKLIIFIFMAAWTGFGIYALSNLPIGAVPDVTNNQVQVITTSRNLATEDVEKFLTYPVELEMANLPGVKEIRSISKFGLSVVTIVFEEEMGTYLPRQLIAERLKIAEGKIPSGFGQPFMGPISTGLGEIYQYIIDVKPGYEDRYSITDLRTIQDWVVRRNLSGIEGVIEVNTWGGFLKEYEVAINPERLKAMNVNLAQIYEVLAKNNSISGGSYIEKTNESFFIRGEGQVKSLEDIENIVLEVRNGSPIYIRDIAKVQFGHANRFGAITANAEGEKVLGQVMMLKGADGKGTIDRVKERIAEMENTLPEGVFINGFLDRSELIGRTTFTITENLLLGCLIVVFVVVLLLGNFRSGLVVASVIPLSLLFALSMMYIFGVDANLMSLGAIDFGIIIDGAVIIVEYIAYQFSKSSASFTGLSRSERQAEKDKISFNGASKMMHSAIFGQIIIIIVFIPILSLSGVEGKMFRPMAEVFSFALIGAMILGLTYVPVVSSLFLKSEPPGPKNVSVRLINFLNKLYEPTINWALTHTKAVLSTAGLILVAAVWLFSTMGSEFVPTLDEGDFVIQPVLKTGTTLTNTVETITEMERILMKFPEVKQVVTRIGAAEIPTDPMSMEESDVIVTLHPPSEWTTVETKDELAEEFKKALEAIPGLDYEFTQPIEMRFNELITGVRADLAIKVFGEDLDMLLKTAEEIEAAIQGVEGAADVILEKVDGLPQMKIEYDRAKIAKYGLNVEDLNQVVTMGFAGLSAGTVFEGEKQFELVVRFDAPYRKDIENLENAAIQLPTGGSVPLSELAKITYTKGPAKISRDNTQRRVVVGVNVRNRDLQSVVDDIQAIVKNQITIPEGYRVDYGGQFENLQQARNRLLIAVPVALVLIFLLLFFAFSSTRDAFMIYTAIPFSAIGGILLLWLRDMPFSISAGVGFIALFGIAVLNGIVMIEHFKSMKHKYTSIRELVITGAKERLRPVLLTASAAALGFLPMAVSGSAGAEVQRPLATVVVGGLISATLLTLVVLPVLYVLFNSGESKKGFKLPKVASLLIFFLLSPFAVSLAQQSTKLTLEEALQLAEKQNPGILASQKRLESAVALTRSAWEIPKTNLIHRQDQNDIAENGVFNRVWGINQSFDFPTVYSAQKNFLRSGQQQEEARLELDLRSLKKEVSTAFVTAAYWTDLEKNYLFLDSLYGSFAKAANRRLETGESNLLEKLTADSKLREISIRKSEAQRGKSIALEQLAKLIQVEGEIEISTSEIKLDPNADLASHPGFSFYEAAKMQAFYQTKVNQNSLLPSINLDLFRGTNLAPGSKVYPGFEVGIGIPLFFGAQSAKIKANKIAQEQINFESENFRSRLETNFSTIQKRLDQSQQIITYYETEGKSLADQLRAQASRSFQEGEIDFLQYVQLVENSRTITLQYLQARLDYQLNQLELLYLAN</sequence>
<organism evidence="9 10">
    <name type="scientific">Algoriphagus aquatilis</name>
    <dbReference type="NCBI Taxonomy" id="490186"/>
    <lineage>
        <taxon>Bacteria</taxon>
        <taxon>Pseudomonadati</taxon>
        <taxon>Bacteroidota</taxon>
        <taxon>Cytophagia</taxon>
        <taxon>Cytophagales</taxon>
        <taxon>Cyclobacteriaceae</taxon>
        <taxon>Algoriphagus</taxon>
    </lineage>
</organism>
<dbReference type="InterPro" id="IPR004763">
    <property type="entry name" value="CusA-like"/>
</dbReference>
<keyword evidence="10" id="KW-1185">Reference proteome</keyword>
<evidence type="ECO:0000256" key="6">
    <source>
        <dbReference type="ARBA" id="ARBA00022989"/>
    </source>
</evidence>
<dbReference type="PRINTS" id="PR00702">
    <property type="entry name" value="ACRIFLAVINRP"/>
</dbReference>
<feature type="transmembrane region" description="Helical" evidence="8">
    <location>
        <begin position="1064"/>
        <end position="1084"/>
    </location>
</feature>
<evidence type="ECO:0000256" key="4">
    <source>
        <dbReference type="ARBA" id="ARBA00022475"/>
    </source>
</evidence>
<dbReference type="SUPFAM" id="SSF56954">
    <property type="entry name" value="Outer membrane efflux proteins (OEP)"/>
    <property type="match status" value="1"/>
</dbReference>
<dbReference type="RefSeq" id="WP_377917701.1">
    <property type="nucleotide sequence ID" value="NZ_JBHSKS010000023.1"/>
</dbReference>
<feature type="transmembrane region" description="Helical" evidence="8">
    <location>
        <begin position="949"/>
        <end position="971"/>
    </location>
</feature>
<evidence type="ECO:0000256" key="5">
    <source>
        <dbReference type="ARBA" id="ARBA00022692"/>
    </source>
</evidence>
<evidence type="ECO:0000256" key="7">
    <source>
        <dbReference type="ARBA" id="ARBA00023136"/>
    </source>
</evidence>
<feature type="transmembrane region" description="Helical" evidence="8">
    <location>
        <begin position="473"/>
        <end position="493"/>
    </location>
</feature>
<dbReference type="Gene3D" id="3.30.2090.10">
    <property type="entry name" value="Multidrug efflux transporter AcrB TolC docking domain, DN and DC subdomains"/>
    <property type="match status" value="2"/>
</dbReference>
<dbReference type="Gene3D" id="1.20.1640.10">
    <property type="entry name" value="Multidrug efflux transporter AcrB transmembrane domain"/>
    <property type="match status" value="2"/>
</dbReference>
<feature type="transmembrane region" description="Helical" evidence="8">
    <location>
        <begin position="1027"/>
        <end position="1052"/>
    </location>
</feature>
<dbReference type="SUPFAM" id="SSF82714">
    <property type="entry name" value="Multidrug efflux transporter AcrB TolC docking domain, DN and DC subdomains"/>
    <property type="match status" value="2"/>
</dbReference>
<dbReference type="NCBIfam" id="TIGR00914">
    <property type="entry name" value="2A0601"/>
    <property type="match status" value="1"/>
</dbReference>
<dbReference type="Proteomes" id="UP001596163">
    <property type="component" value="Unassembled WGS sequence"/>
</dbReference>
<evidence type="ECO:0000256" key="3">
    <source>
        <dbReference type="ARBA" id="ARBA00022448"/>
    </source>
</evidence>
<name>A0ABW0C2W2_9BACT</name>
<keyword evidence="4" id="KW-1003">Cell membrane</keyword>
<comment type="caution">
    <text evidence="9">The sequence shown here is derived from an EMBL/GenBank/DDBJ whole genome shotgun (WGS) entry which is preliminary data.</text>
</comment>
<feature type="transmembrane region" description="Helical" evidence="8">
    <location>
        <begin position="898"/>
        <end position="917"/>
    </location>
</feature>
<evidence type="ECO:0000256" key="8">
    <source>
        <dbReference type="SAM" id="Phobius"/>
    </source>
</evidence>
<feature type="transmembrane region" description="Helical" evidence="8">
    <location>
        <begin position="999"/>
        <end position="1021"/>
    </location>
</feature>
<comment type="similarity">
    <text evidence="2">Belongs to the resistance-nodulation-cell division (RND) (TC 2.A.6) family.</text>
</comment>
<dbReference type="Pfam" id="PF00873">
    <property type="entry name" value="ACR_tran"/>
    <property type="match status" value="1"/>
</dbReference>
<feature type="transmembrane region" description="Helical" evidence="8">
    <location>
        <begin position="924"/>
        <end position="943"/>
    </location>
</feature>
<dbReference type="PANTHER" id="PTHR32063:SF24">
    <property type="entry name" value="CATION EFFLUX SYSTEM (ACRB_ACRD_ACRF FAMILY)"/>
    <property type="match status" value="1"/>
</dbReference>
<accession>A0ABW0C2W2</accession>
<dbReference type="InterPro" id="IPR001036">
    <property type="entry name" value="Acrflvin-R"/>
</dbReference>
<keyword evidence="5 8" id="KW-0812">Transmembrane</keyword>
<feature type="transmembrane region" description="Helical" evidence="8">
    <location>
        <begin position="361"/>
        <end position="380"/>
    </location>
</feature>
<feature type="transmembrane region" description="Helical" evidence="8">
    <location>
        <begin position="413"/>
        <end position="436"/>
    </location>
</feature>
<dbReference type="InterPro" id="IPR027463">
    <property type="entry name" value="AcrB_DN_DC_subdom"/>
</dbReference>
<keyword evidence="3" id="KW-0813">Transport</keyword>
<dbReference type="Gene3D" id="3.30.70.1430">
    <property type="entry name" value="Multidrug efflux transporter AcrB pore domain"/>
    <property type="match status" value="2"/>
</dbReference>
<feature type="transmembrane region" description="Helical" evidence="8">
    <location>
        <begin position="505"/>
        <end position="528"/>
    </location>
</feature>
<protein>
    <submittedName>
        <fullName evidence="9">CusA/CzcA family heavy metal efflux RND transporter</fullName>
    </submittedName>
</protein>
<gene>
    <name evidence="9" type="ORF">ACFPIK_17655</name>
</gene>
<keyword evidence="6 8" id="KW-1133">Transmembrane helix</keyword>
<dbReference type="EMBL" id="JBHSKS010000023">
    <property type="protein sequence ID" value="MFC5193604.1"/>
    <property type="molecule type" value="Genomic_DNA"/>
</dbReference>
<reference evidence="10" key="1">
    <citation type="journal article" date="2019" name="Int. J. Syst. Evol. Microbiol.">
        <title>The Global Catalogue of Microorganisms (GCM) 10K type strain sequencing project: providing services to taxonomists for standard genome sequencing and annotation.</title>
        <authorList>
            <consortium name="The Broad Institute Genomics Platform"/>
            <consortium name="The Broad Institute Genome Sequencing Center for Infectious Disease"/>
            <person name="Wu L."/>
            <person name="Ma J."/>
        </authorList>
    </citation>
    <scope>NUCLEOTIDE SEQUENCE [LARGE SCALE GENOMIC DNA]</scope>
    <source>
        <strain evidence="10">CGMCC 1.7030</strain>
    </source>
</reference>
<comment type="subcellular location">
    <subcellularLocation>
        <location evidence="1">Cell membrane</location>
        <topology evidence="1">Multi-pass membrane protein</topology>
    </subcellularLocation>
</comment>
<feature type="transmembrane region" description="Helical" evidence="8">
    <location>
        <begin position="387"/>
        <end position="407"/>
    </location>
</feature>
<dbReference type="Gene3D" id="3.30.70.1440">
    <property type="entry name" value="Multidrug efflux transporter AcrB pore domain"/>
    <property type="match status" value="1"/>
</dbReference>
<feature type="transmembrane region" description="Helical" evidence="8">
    <location>
        <begin position="34"/>
        <end position="52"/>
    </location>
</feature>